<keyword evidence="1" id="KW-0472">Membrane</keyword>
<proteinExistence type="predicted"/>
<gene>
    <name evidence="2" type="ORF">A1359_00980</name>
</gene>
<dbReference type="AlphaFoldDB" id="A0A177N805"/>
<comment type="caution">
    <text evidence="2">The sequence shown here is derived from an EMBL/GenBank/DDBJ whole genome shotgun (WGS) entry which is preliminary data.</text>
</comment>
<dbReference type="EMBL" id="LUUI01000114">
    <property type="protein sequence ID" value="OAI14011.1"/>
    <property type="molecule type" value="Genomic_DNA"/>
</dbReference>
<evidence type="ECO:0000256" key="1">
    <source>
        <dbReference type="SAM" id="Phobius"/>
    </source>
</evidence>
<name>A0A177N805_9GAMM</name>
<dbReference type="OrthoDB" id="8565963at2"/>
<reference evidence="2 3" key="1">
    <citation type="submission" date="2016-03" db="EMBL/GenBank/DDBJ databases">
        <authorList>
            <person name="Ploux O."/>
        </authorList>
    </citation>
    <scope>NUCLEOTIDE SEQUENCE [LARGE SCALE GENOMIC DNA]</scope>
    <source>
        <strain evidence="2 3">R-45370</strain>
    </source>
</reference>
<evidence type="ECO:0000313" key="3">
    <source>
        <dbReference type="Proteomes" id="UP000078476"/>
    </source>
</evidence>
<feature type="transmembrane region" description="Helical" evidence="1">
    <location>
        <begin position="6"/>
        <end position="23"/>
    </location>
</feature>
<feature type="transmembrane region" description="Helical" evidence="1">
    <location>
        <begin position="71"/>
        <end position="92"/>
    </location>
</feature>
<sequence length="140" mass="15403">MHPFHVLLLVFALFALVAFAFMIRWERSQFIERGKGHCWRRVRISSIPIAIFAVAIAVVPTKAVSGMEGLAVFYGLLFTVVPIFWFGAHWLVGKSVSPPLSFGESAAIAGSPILFGLAVAYTAHALQTPAWLFLKYLGLL</sequence>
<evidence type="ECO:0000313" key="2">
    <source>
        <dbReference type="EMBL" id="OAI14011.1"/>
    </source>
</evidence>
<keyword evidence="1" id="KW-0812">Transmembrane</keyword>
<protein>
    <submittedName>
        <fullName evidence="2">Uncharacterized protein</fullName>
    </submittedName>
</protein>
<dbReference type="RefSeq" id="WP_066983658.1">
    <property type="nucleotide sequence ID" value="NZ_LUUI01000114.1"/>
</dbReference>
<feature type="transmembrane region" description="Helical" evidence="1">
    <location>
        <begin position="44"/>
        <end position="65"/>
    </location>
</feature>
<feature type="transmembrane region" description="Helical" evidence="1">
    <location>
        <begin position="113"/>
        <end position="134"/>
    </location>
</feature>
<accession>A0A177N805</accession>
<keyword evidence="3" id="KW-1185">Reference proteome</keyword>
<dbReference type="Proteomes" id="UP000078476">
    <property type="component" value="Unassembled WGS sequence"/>
</dbReference>
<organism evidence="2 3">
    <name type="scientific">Methylomonas lenta</name>
    <dbReference type="NCBI Taxonomy" id="980561"/>
    <lineage>
        <taxon>Bacteria</taxon>
        <taxon>Pseudomonadati</taxon>
        <taxon>Pseudomonadota</taxon>
        <taxon>Gammaproteobacteria</taxon>
        <taxon>Methylococcales</taxon>
        <taxon>Methylococcaceae</taxon>
        <taxon>Methylomonas</taxon>
    </lineage>
</organism>
<keyword evidence="1" id="KW-1133">Transmembrane helix</keyword>